<organism evidence="1 2">
    <name type="scientific">Ichthyophthirius multifiliis</name>
    <name type="common">White spot disease agent</name>
    <name type="synonym">Ich</name>
    <dbReference type="NCBI Taxonomy" id="5932"/>
    <lineage>
        <taxon>Eukaryota</taxon>
        <taxon>Sar</taxon>
        <taxon>Alveolata</taxon>
        <taxon>Ciliophora</taxon>
        <taxon>Intramacronucleata</taxon>
        <taxon>Oligohymenophorea</taxon>
        <taxon>Hymenostomatida</taxon>
        <taxon>Ophryoglenina</taxon>
        <taxon>Ichthyophthirius</taxon>
    </lineage>
</organism>
<reference evidence="1 2" key="1">
    <citation type="submission" date="2011-07" db="EMBL/GenBank/DDBJ databases">
        <authorList>
            <person name="Coyne R."/>
            <person name="Brami D."/>
            <person name="Johnson J."/>
            <person name="Hostetler J."/>
            <person name="Hannick L."/>
            <person name="Clark T."/>
            <person name="Cassidy-Hanley D."/>
            <person name="Inman J."/>
        </authorList>
    </citation>
    <scope>NUCLEOTIDE SEQUENCE [LARGE SCALE GENOMIC DNA]</scope>
    <source>
        <strain evidence="1 2">G5</strain>
    </source>
</reference>
<sequence length="196" mass="23738">IQLKSINQQILIQKQSINIYIKRQQMKKGKKDFMAHLQVVFKLDIIIQQDLNKDLPQKHLFLLEIKKQNLKHKIYKILWMKMIQYFQEISICYKNINNKQNIKGGHVIGQNLTAKDEFETYSNTKKEIIQKNLGQRYIQFFLYQKLKQLIKVFQGQHLMNQLQNQETLQDGKYYKILKAEKKQKLIIILRRKCRFI</sequence>
<feature type="non-terminal residue" evidence="1">
    <location>
        <position position="1"/>
    </location>
</feature>
<dbReference type="InParanoid" id="G0QLP1"/>
<dbReference type="EMBL" id="GL983290">
    <property type="protein sequence ID" value="EGR33866.1"/>
    <property type="molecule type" value="Genomic_DNA"/>
</dbReference>
<dbReference type="GeneID" id="14910051"/>
<dbReference type="AlphaFoldDB" id="G0QLP1"/>
<dbReference type="Proteomes" id="UP000008983">
    <property type="component" value="Unassembled WGS sequence"/>
</dbReference>
<proteinExistence type="predicted"/>
<accession>G0QLP1</accession>
<evidence type="ECO:0000313" key="1">
    <source>
        <dbReference type="EMBL" id="EGR33866.1"/>
    </source>
</evidence>
<gene>
    <name evidence="1" type="ORF">IMG5_034140</name>
</gene>
<evidence type="ECO:0000313" key="2">
    <source>
        <dbReference type="Proteomes" id="UP000008983"/>
    </source>
</evidence>
<keyword evidence="2" id="KW-1185">Reference proteome</keyword>
<dbReference type="RefSeq" id="XP_004039090.1">
    <property type="nucleotide sequence ID" value="XM_004039042.1"/>
</dbReference>
<protein>
    <submittedName>
        <fullName evidence="1">Uncharacterized protein</fullName>
    </submittedName>
</protein>
<name>G0QLP1_ICHMU</name>